<dbReference type="GO" id="GO:0043565">
    <property type="term" value="F:sequence-specific DNA binding"/>
    <property type="evidence" value="ECO:0007669"/>
    <property type="project" value="TreeGrafter"/>
</dbReference>
<dbReference type="RefSeq" id="WP_153489157.1">
    <property type="nucleotide sequence ID" value="NZ_VWNA01000003.1"/>
</dbReference>
<feature type="domain" description="HTH lysR-type" evidence="5">
    <location>
        <begin position="7"/>
        <end position="64"/>
    </location>
</feature>
<keyword evidence="7" id="KW-1185">Reference proteome</keyword>
<evidence type="ECO:0000256" key="4">
    <source>
        <dbReference type="ARBA" id="ARBA00023163"/>
    </source>
</evidence>
<dbReference type="InterPro" id="IPR005119">
    <property type="entry name" value="LysR_subst-bd"/>
</dbReference>
<dbReference type="Gene3D" id="1.10.10.10">
    <property type="entry name" value="Winged helix-like DNA-binding domain superfamily/Winged helix DNA-binding domain"/>
    <property type="match status" value="1"/>
</dbReference>
<evidence type="ECO:0000259" key="5">
    <source>
        <dbReference type="PROSITE" id="PS50931"/>
    </source>
</evidence>
<evidence type="ECO:0000256" key="1">
    <source>
        <dbReference type="ARBA" id="ARBA00009437"/>
    </source>
</evidence>
<protein>
    <submittedName>
        <fullName evidence="6">LysR family transcriptional regulator</fullName>
    </submittedName>
</protein>
<dbReference type="InterPro" id="IPR036388">
    <property type="entry name" value="WH-like_DNA-bd_sf"/>
</dbReference>
<dbReference type="InterPro" id="IPR058163">
    <property type="entry name" value="LysR-type_TF_proteobact-type"/>
</dbReference>
<keyword evidence="3" id="KW-0238">DNA-binding</keyword>
<evidence type="ECO:0000256" key="2">
    <source>
        <dbReference type="ARBA" id="ARBA00023015"/>
    </source>
</evidence>
<dbReference type="EMBL" id="VWNA01000003">
    <property type="protein sequence ID" value="MQT15040.1"/>
    <property type="molecule type" value="Genomic_DNA"/>
</dbReference>
<dbReference type="Proteomes" id="UP000332515">
    <property type="component" value="Unassembled WGS sequence"/>
</dbReference>
<comment type="caution">
    <text evidence="6">The sequence shown here is derived from an EMBL/GenBank/DDBJ whole genome shotgun (WGS) entry which is preliminary data.</text>
</comment>
<keyword evidence="4" id="KW-0804">Transcription</keyword>
<reference evidence="6 7" key="1">
    <citation type="submission" date="2019-09" db="EMBL/GenBank/DDBJ databases">
        <title>Segnochrobactrum spirostomi gen. nov., sp. nov., isolated from the ciliate Spirostomum cf. yagiui and description of a novel family, Segnochrobactraceae fam. nov. within the order Rhizobiales of the class Alphaproteobacteria.</title>
        <authorList>
            <person name="Akter S."/>
            <person name="Shazib S.U.A."/>
            <person name="Shin M.K."/>
        </authorList>
    </citation>
    <scope>NUCLEOTIDE SEQUENCE [LARGE SCALE GENOMIC DNA]</scope>
    <source>
        <strain evidence="6 7">Sp-1</strain>
    </source>
</reference>
<sequence length="297" mass="32679">MSGLNLVHLNGLRALEAVGRLGSLQAAAAELGVTVGAVSQQILKAEAQLGRPVFQRLPKGMVAAEWAVPVLAKLTDGFQSLSQAVCAARRRDDTLLTISVPPVFAARFLVHRLDRFSRRYPDIRLRIDATTSLVDFDTENVDLAVRVGRGHWPGVDAELMLRHAIFPVCAPAWAERLRKLEDIFHVPVIIDTRAIFSEDAWLRAAGLDLAPLMIRHSLNEASLCLEAAIAGEGVMFSWQTLSAYATSEGKLVEPFSIRADIGIGYYFVTHSGSRLPPKVIAFREWLRDEFATLDADI</sequence>
<dbReference type="SUPFAM" id="SSF53850">
    <property type="entry name" value="Periplasmic binding protein-like II"/>
    <property type="match status" value="1"/>
</dbReference>
<dbReference type="Pfam" id="PF03466">
    <property type="entry name" value="LysR_substrate"/>
    <property type="match status" value="1"/>
</dbReference>
<dbReference type="CDD" id="cd08432">
    <property type="entry name" value="PBP2_GcdR_TrpI_HvrB_AmpR_like"/>
    <property type="match status" value="1"/>
</dbReference>
<evidence type="ECO:0000313" key="6">
    <source>
        <dbReference type="EMBL" id="MQT15040.1"/>
    </source>
</evidence>
<evidence type="ECO:0000256" key="3">
    <source>
        <dbReference type="ARBA" id="ARBA00023125"/>
    </source>
</evidence>
<dbReference type="Gene3D" id="3.40.190.10">
    <property type="entry name" value="Periplasmic binding protein-like II"/>
    <property type="match status" value="2"/>
</dbReference>
<dbReference type="GO" id="GO:0003700">
    <property type="term" value="F:DNA-binding transcription factor activity"/>
    <property type="evidence" value="ECO:0007669"/>
    <property type="project" value="InterPro"/>
</dbReference>
<dbReference type="InterPro" id="IPR036390">
    <property type="entry name" value="WH_DNA-bd_sf"/>
</dbReference>
<dbReference type="InterPro" id="IPR000847">
    <property type="entry name" value="LysR_HTH_N"/>
</dbReference>
<keyword evidence="2" id="KW-0805">Transcription regulation</keyword>
<dbReference type="PANTHER" id="PTHR30537:SF74">
    <property type="entry name" value="HTH-TYPE TRANSCRIPTIONAL REGULATOR TRPI"/>
    <property type="match status" value="1"/>
</dbReference>
<name>A0A6A7Y6T5_9HYPH</name>
<evidence type="ECO:0000313" key="7">
    <source>
        <dbReference type="Proteomes" id="UP000332515"/>
    </source>
</evidence>
<dbReference type="GO" id="GO:0006351">
    <property type="term" value="P:DNA-templated transcription"/>
    <property type="evidence" value="ECO:0007669"/>
    <property type="project" value="TreeGrafter"/>
</dbReference>
<accession>A0A6A7Y6T5</accession>
<dbReference type="Pfam" id="PF00126">
    <property type="entry name" value="HTH_1"/>
    <property type="match status" value="1"/>
</dbReference>
<organism evidence="6 7">
    <name type="scientific">Segnochrobactrum spirostomi</name>
    <dbReference type="NCBI Taxonomy" id="2608987"/>
    <lineage>
        <taxon>Bacteria</taxon>
        <taxon>Pseudomonadati</taxon>
        <taxon>Pseudomonadota</taxon>
        <taxon>Alphaproteobacteria</taxon>
        <taxon>Hyphomicrobiales</taxon>
        <taxon>Segnochrobactraceae</taxon>
        <taxon>Segnochrobactrum</taxon>
    </lineage>
</organism>
<dbReference type="SUPFAM" id="SSF46785">
    <property type="entry name" value="Winged helix' DNA-binding domain"/>
    <property type="match status" value="1"/>
</dbReference>
<proteinExistence type="inferred from homology"/>
<dbReference type="AlphaFoldDB" id="A0A6A7Y6T5"/>
<dbReference type="PANTHER" id="PTHR30537">
    <property type="entry name" value="HTH-TYPE TRANSCRIPTIONAL REGULATOR"/>
    <property type="match status" value="1"/>
</dbReference>
<comment type="similarity">
    <text evidence="1">Belongs to the LysR transcriptional regulatory family.</text>
</comment>
<gene>
    <name evidence="6" type="ORF">F0357_20760</name>
</gene>
<dbReference type="PROSITE" id="PS50931">
    <property type="entry name" value="HTH_LYSR"/>
    <property type="match status" value="1"/>
</dbReference>